<proteinExistence type="inferred from homology"/>
<reference evidence="7 8" key="1">
    <citation type="journal article" date="2019" name="Nat. Ecol. Evol.">
        <title>Megaphylogeny resolves global patterns of mushroom evolution.</title>
        <authorList>
            <person name="Varga T."/>
            <person name="Krizsan K."/>
            <person name="Foldi C."/>
            <person name="Dima B."/>
            <person name="Sanchez-Garcia M."/>
            <person name="Sanchez-Ramirez S."/>
            <person name="Szollosi G.J."/>
            <person name="Szarkandi J.G."/>
            <person name="Papp V."/>
            <person name="Albert L."/>
            <person name="Andreopoulos W."/>
            <person name="Angelini C."/>
            <person name="Antonin V."/>
            <person name="Barry K.W."/>
            <person name="Bougher N.L."/>
            <person name="Buchanan P."/>
            <person name="Buyck B."/>
            <person name="Bense V."/>
            <person name="Catcheside P."/>
            <person name="Chovatia M."/>
            <person name="Cooper J."/>
            <person name="Damon W."/>
            <person name="Desjardin D."/>
            <person name="Finy P."/>
            <person name="Geml J."/>
            <person name="Haridas S."/>
            <person name="Hughes K."/>
            <person name="Justo A."/>
            <person name="Karasinski D."/>
            <person name="Kautmanova I."/>
            <person name="Kiss B."/>
            <person name="Kocsube S."/>
            <person name="Kotiranta H."/>
            <person name="LaButti K.M."/>
            <person name="Lechner B.E."/>
            <person name="Liimatainen K."/>
            <person name="Lipzen A."/>
            <person name="Lukacs Z."/>
            <person name="Mihaltcheva S."/>
            <person name="Morgado L.N."/>
            <person name="Niskanen T."/>
            <person name="Noordeloos M.E."/>
            <person name="Ohm R.A."/>
            <person name="Ortiz-Santana B."/>
            <person name="Ovrebo C."/>
            <person name="Racz N."/>
            <person name="Riley R."/>
            <person name="Savchenko A."/>
            <person name="Shiryaev A."/>
            <person name="Soop K."/>
            <person name="Spirin V."/>
            <person name="Szebenyi C."/>
            <person name="Tomsovsky M."/>
            <person name="Tulloss R.E."/>
            <person name="Uehling J."/>
            <person name="Grigoriev I.V."/>
            <person name="Vagvolgyi C."/>
            <person name="Papp T."/>
            <person name="Martin F.M."/>
            <person name="Miettinen O."/>
            <person name="Hibbett D.S."/>
            <person name="Nagy L.G."/>
        </authorList>
    </citation>
    <scope>NUCLEOTIDE SEQUENCE [LARGE SCALE GENOMIC DNA]</scope>
    <source>
        <strain evidence="7 8">CBS 962.96</strain>
    </source>
</reference>
<evidence type="ECO:0000259" key="5">
    <source>
        <dbReference type="Pfam" id="PF00501"/>
    </source>
</evidence>
<evidence type="ECO:0000256" key="1">
    <source>
        <dbReference type="ARBA" id="ARBA00006432"/>
    </source>
</evidence>
<dbReference type="GO" id="GO:0030729">
    <property type="term" value="F:acetoacetate-CoA ligase activity"/>
    <property type="evidence" value="ECO:0007669"/>
    <property type="project" value="InterPro"/>
</dbReference>
<dbReference type="NCBIfam" id="TIGR01217">
    <property type="entry name" value="ac_ac_CoA_syn"/>
    <property type="match status" value="1"/>
</dbReference>
<dbReference type="Pfam" id="PF13193">
    <property type="entry name" value="AMP-binding_C"/>
    <property type="match status" value="1"/>
</dbReference>
<dbReference type="InterPro" id="IPR000873">
    <property type="entry name" value="AMP-dep_synth/lig_dom"/>
</dbReference>
<dbReference type="InterPro" id="IPR042099">
    <property type="entry name" value="ANL_N_sf"/>
</dbReference>
<dbReference type="Pfam" id="PF00501">
    <property type="entry name" value="AMP-binding"/>
    <property type="match status" value="1"/>
</dbReference>
<dbReference type="InterPro" id="IPR045851">
    <property type="entry name" value="AMP-bd_C_sf"/>
</dbReference>
<dbReference type="InterPro" id="IPR005914">
    <property type="entry name" value="Acac_CoA_synth"/>
</dbReference>
<evidence type="ECO:0000259" key="6">
    <source>
        <dbReference type="Pfam" id="PF13193"/>
    </source>
</evidence>
<feature type="domain" description="AMP-dependent synthetase/ligase" evidence="5">
    <location>
        <begin position="127"/>
        <end position="501"/>
    </location>
</feature>
<dbReference type="NCBIfam" id="NF002937">
    <property type="entry name" value="PRK03584.1"/>
    <property type="match status" value="1"/>
</dbReference>
<evidence type="ECO:0000256" key="2">
    <source>
        <dbReference type="ARBA" id="ARBA00022598"/>
    </source>
</evidence>
<dbReference type="Proteomes" id="UP000297245">
    <property type="component" value="Unassembled WGS sequence"/>
</dbReference>
<evidence type="ECO:0000313" key="7">
    <source>
        <dbReference type="EMBL" id="THV08539.1"/>
    </source>
</evidence>
<protein>
    <submittedName>
        <fullName evidence="7">Acetoacetate-CoA ligase</fullName>
    </submittedName>
</protein>
<accession>A0A4S8N0F7</accession>
<keyword evidence="4" id="KW-0067">ATP-binding</keyword>
<dbReference type="EMBL" id="ML179035">
    <property type="protein sequence ID" value="THV08539.1"/>
    <property type="molecule type" value="Genomic_DNA"/>
</dbReference>
<dbReference type="PANTHER" id="PTHR42921:SF1">
    <property type="entry name" value="ACETOACETYL-COA SYNTHETASE"/>
    <property type="match status" value="1"/>
</dbReference>
<dbReference type="SUPFAM" id="SSF56801">
    <property type="entry name" value="Acetyl-CoA synthetase-like"/>
    <property type="match status" value="1"/>
</dbReference>
<organism evidence="7 8">
    <name type="scientific">Dendrothele bispora (strain CBS 962.96)</name>
    <dbReference type="NCBI Taxonomy" id="1314807"/>
    <lineage>
        <taxon>Eukaryota</taxon>
        <taxon>Fungi</taxon>
        <taxon>Dikarya</taxon>
        <taxon>Basidiomycota</taxon>
        <taxon>Agaricomycotina</taxon>
        <taxon>Agaricomycetes</taxon>
        <taxon>Agaricomycetidae</taxon>
        <taxon>Agaricales</taxon>
        <taxon>Agaricales incertae sedis</taxon>
        <taxon>Dendrothele</taxon>
    </lineage>
</organism>
<sequence>MPVPLSRDLPEEAAPLFQPTNVQESPTWRFLSSVNTRYGLSLASYYDLWNWSTSAIDLFWNAVWDETGIIGYKGDHVVDSSAKPSQNVPWFSNAQLNWAENMLQNRSFTKVALIQTTEPTPSNPDPELKTCTFGELYNLVADLASALLLNGFKTGDRVASYSSNCIENVAACLATSALGGIWVSAAADFGPDGVLERFEQVQPSFIFAVDAVVYNAKIHDHLSKLSLLLDGLSSVVPVQPKTIVISTGHQAPDPARWCDDWIDWSEFVKSGKDSKLGRTKTGEIEWRRVSFNDPLWILFSSGTTGAGRPKPIVHRAGGMLLQSRKEFAICGDLRPDDVFFYYTTTGWMMWNFLVSGLATGCTLVLYDGSPLRDPAFLWHLVDKLGITIFGTSAKYIDQLSKKYKPREHHSLASLRHIYSTGSPLAPQLFDWVYEYIHPNVLLGSITGGTDICSLFAGMCSALPVYRGEIQCRMLGMAIEAFNSNGTANPPDEPGDLVCTKPFPCMPAGFWPLPGFGTEEAVKAAQLRYQQAYFGEFDGVWYHGDHILITRSMKGNGGGVVMLGRSDGVLNPGGVRFGSAELYDVIDMCFPTEIQDCVAIGQSIENGTDERVVMFVKLPEGQMLSEELQQRIKGEIRKRRTPRHVPGKIIQVEDIPYTLNGKRVEVLVKKIVNGAPKSSVNPATLANPQCLDIYVEAGNQLRSEVQ</sequence>
<keyword evidence="8" id="KW-1185">Reference proteome</keyword>
<evidence type="ECO:0000256" key="3">
    <source>
        <dbReference type="ARBA" id="ARBA00022741"/>
    </source>
</evidence>
<dbReference type="OrthoDB" id="10253869at2759"/>
<feature type="domain" description="AMP-binding enzyme C-terminal" evidence="6">
    <location>
        <begin position="592"/>
        <end position="661"/>
    </location>
</feature>
<dbReference type="Gene3D" id="3.30.300.30">
    <property type="match status" value="1"/>
</dbReference>
<dbReference type="GO" id="GO:0005524">
    <property type="term" value="F:ATP binding"/>
    <property type="evidence" value="ECO:0007669"/>
    <property type="project" value="UniProtKB-KW"/>
</dbReference>
<keyword evidence="3" id="KW-0547">Nucleotide-binding</keyword>
<gene>
    <name evidence="7" type="ORF">K435DRAFT_708404</name>
</gene>
<keyword evidence="2 7" id="KW-0436">Ligase</keyword>
<dbReference type="InterPro" id="IPR025110">
    <property type="entry name" value="AMP-bd_C"/>
</dbReference>
<dbReference type="Gene3D" id="3.40.50.12780">
    <property type="entry name" value="N-terminal domain of ligase-like"/>
    <property type="match status" value="1"/>
</dbReference>
<dbReference type="PANTHER" id="PTHR42921">
    <property type="entry name" value="ACETOACETYL-COA SYNTHETASE"/>
    <property type="match status" value="1"/>
</dbReference>
<comment type="similarity">
    <text evidence="1">Belongs to the ATP-dependent AMP-binding enzyme family.</text>
</comment>
<dbReference type="AlphaFoldDB" id="A0A4S8N0F7"/>
<name>A0A4S8N0F7_DENBC</name>
<evidence type="ECO:0000256" key="4">
    <source>
        <dbReference type="ARBA" id="ARBA00022840"/>
    </source>
</evidence>
<dbReference type="GO" id="GO:0006629">
    <property type="term" value="P:lipid metabolic process"/>
    <property type="evidence" value="ECO:0007669"/>
    <property type="project" value="InterPro"/>
</dbReference>
<evidence type="ECO:0000313" key="8">
    <source>
        <dbReference type="Proteomes" id="UP000297245"/>
    </source>
</evidence>